<sequence>VKIWFQNRRTKWKKQNPGMDVNCGSLPPPPPSANPGLCSSYSSLFPPGSPSDLPGFYPFPFFGVGGLQHNTSSEALSSPAHGGSSSSNLASYLLHSAMAASSEAKEVKPGGGTSSRSTPLIR</sequence>
<gene>
    <name evidence="5" type="ORF">FKW44_010955</name>
</gene>
<dbReference type="InterPro" id="IPR009057">
    <property type="entry name" value="Homeodomain-like_sf"/>
</dbReference>
<keyword evidence="2 5" id="KW-0371">Homeobox</keyword>
<evidence type="ECO:0000259" key="4">
    <source>
        <dbReference type="PROSITE" id="PS50071"/>
    </source>
</evidence>
<accession>A0A7T8HHC1</accession>
<organism evidence="5 6">
    <name type="scientific">Caligus rogercresseyi</name>
    <name type="common">Sea louse</name>
    <dbReference type="NCBI Taxonomy" id="217165"/>
    <lineage>
        <taxon>Eukaryota</taxon>
        <taxon>Metazoa</taxon>
        <taxon>Ecdysozoa</taxon>
        <taxon>Arthropoda</taxon>
        <taxon>Crustacea</taxon>
        <taxon>Multicrustacea</taxon>
        <taxon>Hexanauplia</taxon>
        <taxon>Copepoda</taxon>
        <taxon>Siphonostomatoida</taxon>
        <taxon>Caligidae</taxon>
        <taxon>Caligus</taxon>
    </lineage>
</organism>
<keyword evidence="2" id="KW-0539">Nucleus</keyword>
<keyword evidence="2 5" id="KW-0238">DNA-binding</keyword>
<dbReference type="Proteomes" id="UP000595437">
    <property type="component" value="Chromosome 7"/>
</dbReference>
<dbReference type="PROSITE" id="PS50071">
    <property type="entry name" value="HOMEOBOX_2"/>
    <property type="match status" value="1"/>
</dbReference>
<dbReference type="GO" id="GO:0005634">
    <property type="term" value="C:nucleus"/>
    <property type="evidence" value="ECO:0007669"/>
    <property type="project" value="UniProtKB-SubCell"/>
</dbReference>
<reference evidence="6" key="1">
    <citation type="submission" date="2021-01" db="EMBL/GenBank/DDBJ databases">
        <title>Caligus Genome Assembly.</title>
        <authorList>
            <person name="Gallardo-Escarate C."/>
        </authorList>
    </citation>
    <scope>NUCLEOTIDE SEQUENCE [LARGE SCALE GENOMIC DNA]</scope>
</reference>
<dbReference type="Gene3D" id="1.10.10.60">
    <property type="entry name" value="Homeodomain-like"/>
    <property type="match status" value="1"/>
</dbReference>
<dbReference type="OrthoDB" id="6159439at2759"/>
<feature type="DNA-binding region" description="Homeobox" evidence="2">
    <location>
        <begin position="3"/>
        <end position="16"/>
    </location>
</feature>
<evidence type="ECO:0000313" key="6">
    <source>
        <dbReference type="Proteomes" id="UP000595437"/>
    </source>
</evidence>
<evidence type="ECO:0000256" key="2">
    <source>
        <dbReference type="PROSITE-ProRule" id="PRU00108"/>
    </source>
</evidence>
<feature type="domain" description="Homeobox" evidence="4">
    <location>
        <begin position="1"/>
        <end position="15"/>
    </location>
</feature>
<dbReference type="InterPro" id="IPR001356">
    <property type="entry name" value="HD"/>
</dbReference>
<evidence type="ECO:0000256" key="1">
    <source>
        <dbReference type="ARBA" id="ARBA00004123"/>
    </source>
</evidence>
<keyword evidence="6" id="KW-1185">Reference proteome</keyword>
<comment type="subcellular location">
    <subcellularLocation>
        <location evidence="1 2">Nucleus</location>
    </subcellularLocation>
</comment>
<evidence type="ECO:0000256" key="3">
    <source>
        <dbReference type="SAM" id="MobiDB-lite"/>
    </source>
</evidence>
<feature type="region of interest" description="Disordered" evidence="3">
    <location>
        <begin position="101"/>
        <end position="122"/>
    </location>
</feature>
<evidence type="ECO:0000313" key="5">
    <source>
        <dbReference type="EMBL" id="QQP50074.1"/>
    </source>
</evidence>
<dbReference type="CDD" id="cd00086">
    <property type="entry name" value="homeodomain"/>
    <property type="match status" value="1"/>
</dbReference>
<dbReference type="EMBL" id="CP045896">
    <property type="protein sequence ID" value="QQP50074.1"/>
    <property type="molecule type" value="Genomic_DNA"/>
</dbReference>
<feature type="non-terminal residue" evidence="5">
    <location>
        <position position="1"/>
    </location>
</feature>
<name>A0A7T8HHC1_CALRO</name>
<dbReference type="SUPFAM" id="SSF46689">
    <property type="entry name" value="Homeodomain-like"/>
    <property type="match status" value="1"/>
</dbReference>
<dbReference type="AlphaFoldDB" id="A0A7T8HHC1"/>
<dbReference type="GO" id="GO:0003677">
    <property type="term" value="F:DNA binding"/>
    <property type="evidence" value="ECO:0007669"/>
    <property type="project" value="UniProtKB-UniRule"/>
</dbReference>
<proteinExistence type="predicted"/>
<protein>
    <submittedName>
        <fullName evidence="5">Homeobox protein sloulike</fullName>
    </submittedName>
</protein>